<accession>A0A5J4RWC4</accession>
<name>A0A5J4RWC4_9ZZZZ</name>
<protein>
    <submittedName>
        <fullName evidence="1">Uncharacterized protein</fullName>
    </submittedName>
</protein>
<dbReference type="EMBL" id="SNRY01000674">
    <property type="protein sequence ID" value="KAA6337732.1"/>
    <property type="molecule type" value="Genomic_DNA"/>
</dbReference>
<reference evidence="1" key="1">
    <citation type="submission" date="2019-03" db="EMBL/GenBank/DDBJ databases">
        <title>Single cell metagenomics reveals metabolic interactions within the superorganism composed of flagellate Streblomastix strix and complex community of Bacteroidetes bacteria on its surface.</title>
        <authorList>
            <person name="Treitli S.C."/>
            <person name="Kolisko M."/>
            <person name="Husnik F."/>
            <person name="Keeling P."/>
            <person name="Hampl V."/>
        </authorList>
    </citation>
    <scope>NUCLEOTIDE SEQUENCE</scope>
    <source>
        <strain evidence="1">STM</strain>
    </source>
</reference>
<organism evidence="1">
    <name type="scientific">termite gut metagenome</name>
    <dbReference type="NCBI Taxonomy" id="433724"/>
    <lineage>
        <taxon>unclassified sequences</taxon>
        <taxon>metagenomes</taxon>
        <taxon>organismal metagenomes</taxon>
    </lineage>
</organism>
<evidence type="ECO:0000313" key="1">
    <source>
        <dbReference type="EMBL" id="KAA6337732.1"/>
    </source>
</evidence>
<sequence>MEADRCKIEIEIIRYTDSNSKFGRIVEVARSIRVDGELYYTSKVETSLYLKEKSPLRDLERWLFKKPRNGSNITGNTNYFSKSPGGFWKRSGKFLHFGLQFLHLKLQILYLKFRKLLFRLKTTFF</sequence>
<comment type="caution">
    <text evidence="1">The sequence shown here is derived from an EMBL/GenBank/DDBJ whole genome shotgun (WGS) entry which is preliminary data.</text>
</comment>
<proteinExistence type="predicted"/>
<gene>
    <name evidence="1" type="ORF">EZS27_014195</name>
</gene>
<dbReference type="AlphaFoldDB" id="A0A5J4RWC4"/>